<comment type="caution">
    <text evidence="1">The sequence shown here is derived from an EMBL/GenBank/DDBJ whole genome shotgun (WGS) entry which is preliminary data.</text>
</comment>
<sequence length="92" mass="10760">MREPPQKPPTCVEGSRASLYMRKTVVPPVRTLHGLFNGAMRSSKVRSCRCQRRAGGFAYRWCPGRSWRYRTVKYRRIDCATDRQCQTHGQRL</sequence>
<feature type="non-terminal residue" evidence="1">
    <location>
        <position position="92"/>
    </location>
</feature>
<organism evidence="1 2">
    <name type="scientific">Grifola frondosa</name>
    <name type="common">Maitake</name>
    <name type="synonym">Polyporus frondosus</name>
    <dbReference type="NCBI Taxonomy" id="5627"/>
    <lineage>
        <taxon>Eukaryota</taxon>
        <taxon>Fungi</taxon>
        <taxon>Dikarya</taxon>
        <taxon>Basidiomycota</taxon>
        <taxon>Agaricomycotina</taxon>
        <taxon>Agaricomycetes</taxon>
        <taxon>Polyporales</taxon>
        <taxon>Grifolaceae</taxon>
        <taxon>Grifola</taxon>
    </lineage>
</organism>
<dbReference type="EMBL" id="LUGG01000023">
    <property type="protein sequence ID" value="OBZ67816.1"/>
    <property type="molecule type" value="Genomic_DNA"/>
</dbReference>
<proteinExistence type="predicted"/>
<evidence type="ECO:0000313" key="2">
    <source>
        <dbReference type="Proteomes" id="UP000092993"/>
    </source>
</evidence>
<protein>
    <submittedName>
        <fullName evidence="1">Uncharacterized protein</fullName>
    </submittedName>
</protein>
<keyword evidence="2" id="KW-1185">Reference proteome</keyword>
<dbReference type="Proteomes" id="UP000092993">
    <property type="component" value="Unassembled WGS sequence"/>
</dbReference>
<dbReference type="AlphaFoldDB" id="A0A1C7LUD3"/>
<name>A0A1C7LUD3_GRIFR</name>
<reference evidence="1 2" key="1">
    <citation type="submission" date="2016-03" db="EMBL/GenBank/DDBJ databases">
        <title>Whole genome sequencing of Grifola frondosa 9006-11.</title>
        <authorList>
            <person name="Min B."/>
            <person name="Park H."/>
            <person name="Kim J.-G."/>
            <person name="Cho H."/>
            <person name="Oh Y.-L."/>
            <person name="Kong W.-S."/>
            <person name="Choi I.-G."/>
        </authorList>
    </citation>
    <scope>NUCLEOTIDE SEQUENCE [LARGE SCALE GENOMIC DNA]</scope>
    <source>
        <strain evidence="1 2">9006-11</strain>
    </source>
</reference>
<accession>A0A1C7LUD3</accession>
<gene>
    <name evidence="1" type="ORF">A0H81_12412</name>
</gene>
<evidence type="ECO:0000313" key="1">
    <source>
        <dbReference type="EMBL" id="OBZ67816.1"/>
    </source>
</evidence>